<sequence length="86" mass="9277">PRGLPRNVMECSSHLATCAILRATDSLALVPMHVGVDEADFTLLPTLLDTVSPEIGITHLRAVRPTGPVELLIDHLRDVADEIENG</sequence>
<evidence type="ECO:0008006" key="3">
    <source>
        <dbReference type="Google" id="ProtNLM"/>
    </source>
</evidence>
<evidence type="ECO:0000313" key="1">
    <source>
        <dbReference type="EMBL" id="GAC51067.1"/>
    </source>
</evidence>
<dbReference type="Proteomes" id="UP000010988">
    <property type="component" value="Unassembled WGS sequence"/>
</dbReference>
<dbReference type="RefSeq" id="WP_005180086.1">
    <property type="nucleotide sequence ID" value="NZ_BANR01000041.1"/>
</dbReference>
<feature type="non-terminal residue" evidence="1">
    <location>
        <position position="1"/>
    </location>
</feature>
<organism evidence="1 2">
    <name type="scientific">Gordonia aichiensis NBRC 108223</name>
    <dbReference type="NCBI Taxonomy" id="1220583"/>
    <lineage>
        <taxon>Bacteria</taxon>
        <taxon>Bacillati</taxon>
        <taxon>Actinomycetota</taxon>
        <taxon>Actinomycetes</taxon>
        <taxon>Mycobacteriales</taxon>
        <taxon>Gordoniaceae</taxon>
        <taxon>Gordonia</taxon>
    </lineage>
</organism>
<protein>
    <recommendedName>
        <fullName evidence="3">LysR family transcriptional regulator</fullName>
    </recommendedName>
</protein>
<dbReference type="AlphaFoldDB" id="L7KSZ2"/>
<dbReference type="SUPFAM" id="SSF53850">
    <property type="entry name" value="Periplasmic binding protein-like II"/>
    <property type="match status" value="1"/>
</dbReference>
<reference evidence="1 2" key="1">
    <citation type="submission" date="2012-12" db="EMBL/GenBank/DDBJ databases">
        <title>Whole genome shotgun sequence of Gordonia aichiensis NBRC 108223.</title>
        <authorList>
            <person name="Isaki-Nakamura S."/>
            <person name="Hosoyama A."/>
            <person name="Tsuchikane K."/>
            <person name="Ando Y."/>
            <person name="Baba S."/>
            <person name="Ohji S."/>
            <person name="Hamada M."/>
            <person name="Tamura T."/>
            <person name="Yamazoe A."/>
            <person name="Yamazaki S."/>
            <person name="Fujita N."/>
        </authorList>
    </citation>
    <scope>NUCLEOTIDE SEQUENCE [LARGE SCALE GENOMIC DNA]</scope>
    <source>
        <strain evidence="1 2">NBRC 108223</strain>
    </source>
</reference>
<accession>L7KSZ2</accession>
<gene>
    <name evidence="1" type="ORF">GOACH_41_00010</name>
</gene>
<evidence type="ECO:0000313" key="2">
    <source>
        <dbReference type="Proteomes" id="UP000010988"/>
    </source>
</evidence>
<name>L7KSZ2_9ACTN</name>
<keyword evidence="2" id="KW-1185">Reference proteome</keyword>
<dbReference type="EMBL" id="BANR01000041">
    <property type="protein sequence ID" value="GAC51067.1"/>
    <property type="molecule type" value="Genomic_DNA"/>
</dbReference>
<comment type="caution">
    <text evidence="1">The sequence shown here is derived from an EMBL/GenBank/DDBJ whole genome shotgun (WGS) entry which is preliminary data.</text>
</comment>
<proteinExistence type="predicted"/>